<evidence type="ECO:0000313" key="1">
    <source>
        <dbReference type="EMBL" id="MEZ8210737.1"/>
    </source>
</evidence>
<name>A0ABV4MMD5_9VIBR</name>
<dbReference type="Gene3D" id="3.40.50.300">
    <property type="entry name" value="P-loop containing nucleotide triphosphate hydrolases"/>
    <property type="match status" value="1"/>
</dbReference>
<gene>
    <name evidence="1" type="ORF">ACED39_18360</name>
</gene>
<reference evidence="1 2" key="1">
    <citation type="submission" date="2024-06" db="EMBL/GenBank/DDBJ databases">
        <authorList>
            <person name="Steensen K."/>
            <person name="Seneca J."/>
            <person name="Bartlau N."/>
            <person name="Yu A.X."/>
            <person name="Polz M.F."/>
        </authorList>
    </citation>
    <scope>NUCLEOTIDE SEQUENCE [LARGE SCALE GENOMIC DNA]</scope>
    <source>
        <strain evidence="1 2">1F146</strain>
    </source>
</reference>
<comment type="caution">
    <text evidence="1">The sequence shown here is derived from an EMBL/GenBank/DDBJ whole genome shotgun (WGS) entry which is preliminary data.</text>
</comment>
<organism evidence="1 2">
    <name type="scientific">Vibrio bivalvicida</name>
    <dbReference type="NCBI Taxonomy" id="1276888"/>
    <lineage>
        <taxon>Bacteria</taxon>
        <taxon>Pseudomonadati</taxon>
        <taxon>Pseudomonadota</taxon>
        <taxon>Gammaproteobacteria</taxon>
        <taxon>Vibrionales</taxon>
        <taxon>Vibrionaceae</taxon>
        <taxon>Vibrio</taxon>
        <taxon>Vibrio oreintalis group</taxon>
    </lineage>
</organism>
<accession>A0ABV4MMD5</accession>
<dbReference type="EMBL" id="JBGOOS010000033">
    <property type="protein sequence ID" value="MEZ8210737.1"/>
    <property type="molecule type" value="Genomic_DNA"/>
</dbReference>
<proteinExistence type="predicted"/>
<dbReference type="InterPro" id="IPR027417">
    <property type="entry name" value="P-loop_NTPase"/>
</dbReference>
<protein>
    <recommendedName>
        <fullName evidence="3">AAA+ ATPase domain-containing protein</fullName>
    </recommendedName>
</protein>
<dbReference type="SUPFAM" id="SSF52540">
    <property type="entry name" value="P-loop containing nucleoside triphosphate hydrolases"/>
    <property type="match status" value="1"/>
</dbReference>
<evidence type="ECO:0008006" key="3">
    <source>
        <dbReference type="Google" id="ProtNLM"/>
    </source>
</evidence>
<evidence type="ECO:0000313" key="2">
    <source>
        <dbReference type="Proteomes" id="UP001569151"/>
    </source>
</evidence>
<sequence>MLNEQGQPAVIDTNDVLSLLDNVEMADVIEAGIKSMPFQSLTPDHFELLLWDLFYSRCNEPEIKFDRARLMLTGADQGRDVWLTQKGKPSGLVQCKREVKKYSCNDVIKEVLKFLIHSELNSALLPEPESFTYCLALSTDPKGEVDEFFENPLDWFSRNKTQVEVATESVIRNYQTFRTINSKAINDSLFIKLNKLNYQLIRPHELNRWLDVNPTVRKRFFKLPDDGQIIAHGYNVGNPLDAECLKVASYPLCNWQKTIENRFIERPELDVLERKLQSEESNCFLLTGVAGSGKSSLLSSLYERLSDTQSIVLAIKADELSKDINDLDDLAAFLKFESHRGLVSSLLDLSRSSRLVVIIDQMDAVSEVMDQSSSRFRVLIDLILELKRHFEVREEFPIYIVASSRPFEASFDARFTQLEAEEIELSSLSKDDVELFLEQIGIDKTAVPAPMYPTIQVPFALSLYVNLVKTGDDPAEITSKNLLSRWRDKKLSDPLLKEQSDSFLMRLAADMVRDEVLTRPVSAYSHADQSLISKLESMGILVRHGCTIGFSHQAWLDDYQSQSFLCGDDDFYKFVLDKQNGLFSRSTILRGLEYLREHDKSVYHRTLDQLLFDQSVRRHIYHLLIDVMTSTSSPDYEDAERVFKVIGSDASLASRVILKTSKKWGLWRDFLLDELPSLMRTAEHSRDAVLWLIPEITFDETHVISLMTRHWMEAAYHEDSFNVLLRSGASSRGAIDLAESIISSKSVDKYSCTNYIEGLFKASQLDAAFRLLTRWLLVEREDVLWDRSLSIDCYVDANPLQFVEVLFPWYIELLEEGEVQKEVSRTFRRSASLSGEFDEIANSDGMISILLKALIRLANDEPKQYVVTVNKYSHIDFDEVQSLLVLAFASNPTALATQVLDYLIENEARFCIGHGCFKDDQNVMHFVNGNLTMMLLEEVSPHWSLSQSELIRDAIEGYQLHKACVDFDVETRRYLLGCNEKYRLSLLARLPSQILSPRKKRQISERDTSNELKVGQRCKGIGMASFVGSPMSSEQMKLATAEDTMNLLDELSDPSVDPLRRWRRWGGAELTEFSRAFCQFATVEPQRAISMLRMHFVKGTHEQVAGDAIAELASSSSLTAKEVKDLVSDLNAKGFSSEDWVRGVSRALEEVARKNKGLEQLEIDLLVDYLGAHTDIALKIEDEYERETDGALLFGRHSGLSVRSSCSSSILAAVYMGLLARDKPDYDQWVDILLNFAETSKSESAWNYILQIQGKWLFWADRVKVNNLIDMLIETMPSLFRSPSMVHTFWDLSERLNEEVLMKLLLRWISSDSEACKQAAAELMSGLVISNRATESIATLWESTLRTGETAFRKGGIFAAASGWYVPDGNIRSNAHTLLMSCIQDEGVPVASAFNSLFPYNSRLPQDDLTLQLLIFLSEMPDFVRQLDAHNLLAALVNVNPRPRALQPILLIVKTIIEIKLEGGRRTYIQDAEQLIELTVTLQRSSSATKAQAMSLYEMLLDAGSYQAEQAAEVASRS</sequence>
<dbReference type="RefSeq" id="WP_371719370.1">
    <property type="nucleotide sequence ID" value="NZ_JBGOOF010000022.1"/>
</dbReference>
<keyword evidence="2" id="KW-1185">Reference proteome</keyword>
<dbReference type="Proteomes" id="UP001569151">
    <property type="component" value="Unassembled WGS sequence"/>
</dbReference>